<dbReference type="PANTHER" id="PTHR30251">
    <property type="entry name" value="PILUS ASSEMBLY CHAPERONE"/>
    <property type="match status" value="1"/>
</dbReference>
<accession>A0A5B8CHE0</accession>
<dbReference type="RefSeq" id="WP_140042278.1">
    <property type="nucleotide sequence ID" value="NZ_CP041016.1"/>
</dbReference>
<dbReference type="KEGG" id="sufl:FIL70_11010"/>
<organism evidence="3 4">
    <name type="scientific">Sphingobium fuliginis ATCC 27551</name>
    <dbReference type="NCBI Taxonomy" id="1208342"/>
    <lineage>
        <taxon>Bacteria</taxon>
        <taxon>Pseudomonadati</taxon>
        <taxon>Pseudomonadota</taxon>
        <taxon>Alphaproteobacteria</taxon>
        <taxon>Sphingomonadales</taxon>
        <taxon>Sphingomonadaceae</taxon>
        <taxon>Sphingobium</taxon>
    </lineage>
</organism>
<feature type="chain" id="PRO_5022884321" evidence="1">
    <location>
        <begin position="23"/>
        <end position="245"/>
    </location>
</feature>
<dbReference type="InterPro" id="IPR013783">
    <property type="entry name" value="Ig-like_fold"/>
</dbReference>
<dbReference type="InterPro" id="IPR016147">
    <property type="entry name" value="Pili_assmbl_chaperone_N"/>
</dbReference>
<keyword evidence="1" id="KW-0732">Signal</keyword>
<dbReference type="GO" id="GO:0030288">
    <property type="term" value="C:outer membrane-bounded periplasmic space"/>
    <property type="evidence" value="ECO:0007669"/>
    <property type="project" value="InterPro"/>
</dbReference>
<proteinExistence type="predicted"/>
<evidence type="ECO:0000256" key="1">
    <source>
        <dbReference type="SAM" id="SignalP"/>
    </source>
</evidence>
<protein>
    <submittedName>
        <fullName evidence="3">Molecular chaperone</fullName>
    </submittedName>
</protein>
<gene>
    <name evidence="3" type="ORF">FIL70_11010</name>
</gene>
<dbReference type="Gene3D" id="2.60.40.10">
    <property type="entry name" value="Immunoglobulins"/>
    <property type="match status" value="1"/>
</dbReference>
<dbReference type="GO" id="GO:0071555">
    <property type="term" value="P:cell wall organization"/>
    <property type="evidence" value="ECO:0007669"/>
    <property type="project" value="InterPro"/>
</dbReference>
<evidence type="ECO:0000313" key="3">
    <source>
        <dbReference type="EMBL" id="QDC37676.1"/>
    </source>
</evidence>
<name>A0A5B8CHE0_SPHSA</name>
<sequence>MNRGYASVAAAAAMLSAPPVQAAGLKVFPVRVVLTPAEPVQTMTIENSSKESARVQLRVYGWRQEKGEDVLEETRDVLANPALFEVRPGAVQIARFGLRTGTGAAEKSYRVILEEVPGTRAVPAGTVQTLLRISIPIFVPPARGSGRLVWRAWPSGPRQMTFAIRNEGNAHVQINRMVLSRKGGPQVARQDMSVSLLPGSSQQVVLDTAASIASGQTLKLDAMTDQADVAAEIVAEERPREVARP</sequence>
<feature type="signal peptide" evidence="1">
    <location>
        <begin position="1"/>
        <end position="22"/>
    </location>
</feature>
<dbReference type="Pfam" id="PF00345">
    <property type="entry name" value="PapD_N"/>
    <property type="match status" value="1"/>
</dbReference>
<dbReference type="AlphaFoldDB" id="A0A5B8CHE0"/>
<reference evidence="3 4" key="1">
    <citation type="submission" date="2019-06" db="EMBL/GenBank/DDBJ databases">
        <title>Genome organization and adaptive potential of archetypical organophosphate degarding Sphingobium fuliginis ATCC 27551.</title>
        <authorList>
            <person name="Sarwar A."/>
            <person name="Parthasarathy S."/>
            <person name="Singh C."/>
            <person name="Siddavattam D."/>
        </authorList>
    </citation>
    <scope>NUCLEOTIDE SEQUENCE [LARGE SCALE GENOMIC DNA]</scope>
    <source>
        <strain evidence="3 4">ATCC 27551</strain>
    </source>
</reference>
<evidence type="ECO:0000313" key="4">
    <source>
        <dbReference type="Proteomes" id="UP000311469"/>
    </source>
</evidence>
<dbReference type="EMBL" id="CP041016">
    <property type="protein sequence ID" value="QDC37676.1"/>
    <property type="molecule type" value="Genomic_DNA"/>
</dbReference>
<dbReference type="PANTHER" id="PTHR30251:SF4">
    <property type="entry name" value="SLR1668 PROTEIN"/>
    <property type="match status" value="1"/>
</dbReference>
<feature type="domain" description="Pili assembly chaperone N-terminal" evidence="2">
    <location>
        <begin position="25"/>
        <end position="142"/>
    </location>
</feature>
<dbReference type="SUPFAM" id="SSF49354">
    <property type="entry name" value="PapD-like"/>
    <property type="match status" value="1"/>
</dbReference>
<dbReference type="InterPro" id="IPR008962">
    <property type="entry name" value="PapD-like_sf"/>
</dbReference>
<evidence type="ECO:0000259" key="2">
    <source>
        <dbReference type="Pfam" id="PF00345"/>
    </source>
</evidence>
<dbReference type="InterPro" id="IPR050643">
    <property type="entry name" value="Periplasmic_pilus_chap"/>
</dbReference>
<dbReference type="Proteomes" id="UP000311469">
    <property type="component" value="Chromosome cSF1"/>
</dbReference>